<dbReference type="FunFam" id="1.10.10.10:FF:000493">
    <property type="entry name" value="HMG-Y-related protein A"/>
    <property type="match status" value="1"/>
</dbReference>
<evidence type="ECO:0000256" key="4">
    <source>
        <dbReference type="ARBA" id="ARBA00023125"/>
    </source>
</evidence>
<proteinExistence type="predicted"/>
<dbReference type="GO" id="GO:0030261">
    <property type="term" value="P:chromosome condensation"/>
    <property type="evidence" value="ECO:0000318"/>
    <property type="project" value="GO_Central"/>
</dbReference>
<dbReference type="PANTHER" id="PTHR11467:SF162">
    <property type="entry name" value="HMG-Y-RELATED PROTEIN A"/>
    <property type="match status" value="1"/>
</dbReference>
<dbReference type="Pfam" id="PF00538">
    <property type="entry name" value="Linker_histone"/>
    <property type="match status" value="1"/>
</dbReference>
<dbReference type="InterPro" id="IPR036388">
    <property type="entry name" value="WH-like_DNA-bd_sf"/>
</dbReference>
<evidence type="ECO:0000256" key="3">
    <source>
        <dbReference type="ARBA" id="ARBA00022737"/>
    </source>
</evidence>
<dbReference type="Gene3D" id="1.10.10.10">
    <property type="entry name" value="Winged helix-like DNA-binding domain superfamily/Winged helix DNA-binding domain"/>
    <property type="match status" value="1"/>
</dbReference>
<dbReference type="PRINTS" id="PR00930">
    <property type="entry name" value="HIGHMOBLTYIY"/>
</dbReference>
<dbReference type="PANTHER" id="PTHR11467">
    <property type="entry name" value="HISTONE H1"/>
    <property type="match status" value="1"/>
</dbReference>
<dbReference type="SUPFAM" id="SSF46785">
    <property type="entry name" value="Winged helix' DNA-binding domain"/>
    <property type="match status" value="1"/>
</dbReference>
<evidence type="ECO:0000256" key="5">
    <source>
        <dbReference type="ARBA" id="ARBA00023242"/>
    </source>
</evidence>
<dbReference type="PRINTS" id="PR00929">
    <property type="entry name" value="ATHOOK"/>
</dbReference>
<dbReference type="InterPro" id="IPR005818">
    <property type="entry name" value="Histone_H1/H5_H15"/>
</dbReference>
<dbReference type="InterPro" id="IPR000116">
    <property type="entry name" value="HMGA"/>
</dbReference>
<feature type="compositionally biased region" description="Polar residues" evidence="6">
    <location>
        <begin position="78"/>
        <end position="88"/>
    </location>
</feature>
<sequence length="202" mass="21379">MTTDEENLTMPASLSSLPPYPEMIMTAVTALSPNVSNKSAISKYIESEHEDLPAGHSTLLAHHLNKLKESGELLFAKNNYTKPDSNTAIPKRGRGRPPKDKSSVDGSPKSVSRPRGRPPKSKDSLQMATTKASSGVAKRRGRPSKKSSVAADSVDADSSPSKKTTADSVVTAGSPSKNTMIGVKRGRGRPPKVKMAVTVGSD</sequence>
<dbReference type="GO" id="GO:0003690">
    <property type="term" value="F:double-stranded DNA binding"/>
    <property type="evidence" value="ECO:0000318"/>
    <property type="project" value="GO_Central"/>
</dbReference>
<dbReference type="OMA" id="VMIKNNY"/>
<dbReference type="OrthoDB" id="1110759at2759"/>
<feature type="domain" description="H15" evidence="7">
    <location>
        <begin position="16"/>
        <end position="84"/>
    </location>
</feature>
<comment type="caution">
    <text evidence="8">The sequence shown here is derived from an EMBL/GenBank/DDBJ whole genome shotgun (WGS) entry which is preliminary data.</text>
</comment>
<dbReference type="Proteomes" id="UP000036987">
    <property type="component" value="Unassembled WGS sequence"/>
</dbReference>
<evidence type="ECO:0000256" key="6">
    <source>
        <dbReference type="SAM" id="MobiDB-lite"/>
    </source>
</evidence>
<feature type="region of interest" description="Disordered" evidence="6">
    <location>
        <begin position="78"/>
        <end position="202"/>
    </location>
</feature>
<feature type="compositionally biased region" description="Low complexity" evidence="6">
    <location>
        <begin position="146"/>
        <end position="163"/>
    </location>
</feature>
<feature type="compositionally biased region" description="Polar residues" evidence="6">
    <location>
        <begin position="124"/>
        <end position="133"/>
    </location>
</feature>
<name>A0A0K9Q176_ZOSMR</name>
<feature type="compositionally biased region" description="Polar residues" evidence="6">
    <location>
        <begin position="166"/>
        <end position="179"/>
    </location>
</feature>
<gene>
    <name evidence="8" type="ORF">ZOSMA_121G00700</name>
</gene>
<dbReference type="PROSITE" id="PS51504">
    <property type="entry name" value="H15"/>
    <property type="match status" value="1"/>
</dbReference>
<comment type="subcellular location">
    <subcellularLocation>
        <location evidence="2">Chromosome</location>
    </subcellularLocation>
    <subcellularLocation>
        <location evidence="1">Nucleus</location>
    </subcellularLocation>
</comment>
<dbReference type="EMBL" id="LFYR01000235">
    <property type="protein sequence ID" value="KMZ74894.1"/>
    <property type="molecule type" value="Genomic_DNA"/>
</dbReference>
<dbReference type="InterPro" id="IPR017956">
    <property type="entry name" value="AT_hook_DNA-bd_motif"/>
</dbReference>
<evidence type="ECO:0000313" key="9">
    <source>
        <dbReference type="Proteomes" id="UP000036987"/>
    </source>
</evidence>
<accession>A0A0K9Q176</accession>
<protein>
    <submittedName>
        <fullName evidence="8">HMG-Y-related protein A</fullName>
    </submittedName>
</protein>
<keyword evidence="9" id="KW-1185">Reference proteome</keyword>
<dbReference type="Pfam" id="PF02178">
    <property type="entry name" value="AT_hook"/>
    <property type="match status" value="4"/>
</dbReference>
<dbReference type="GO" id="GO:0000786">
    <property type="term" value="C:nucleosome"/>
    <property type="evidence" value="ECO:0007669"/>
    <property type="project" value="InterPro"/>
</dbReference>
<keyword evidence="5" id="KW-0539">Nucleus</keyword>
<dbReference type="GO" id="GO:0006334">
    <property type="term" value="P:nucleosome assembly"/>
    <property type="evidence" value="ECO:0007669"/>
    <property type="project" value="InterPro"/>
</dbReference>
<keyword evidence="3" id="KW-0677">Repeat</keyword>
<reference evidence="9" key="1">
    <citation type="journal article" date="2016" name="Nature">
        <title>The genome of the seagrass Zostera marina reveals angiosperm adaptation to the sea.</title>
        <authorList>
            <person name="Olsen J.L."/>
            <person name="Rouze P."/>
            <person name="Verhelst B."/>
            <person name="Lin Y.-C."/>
            <person name="Bayer T."/>
            <person name="Collen J."/>
            <person name="Dattolo E."/>
            <person name="De Paoli E."/>
            <person name="Dittami S."/>
            <person name="Maumus F."/>
            <person name="Michel G."/>
            <person name="Kersting A."/>
            <person name="Lauritano C."/>
            <person name="Lohaus R."/>
            <person name="Toepel M."/>
            <person name="Tonon T."/>
            <person name="Vanneste K."/>
            <person name="Amirebrahimi M."/>
            <person name="Brakel J."/>
            <person name="Bostroem C."/>
            <person name="Chovatia M."/>
            <person name="Grimwood J."/>
            <person name="Jenkins J.W."/>
            <person name="Jueterbock A."/>
            <person name="Mraz A."/>
            <person name="Stam W.T."/>
            <person name="Tice H."/>
            <person name="Bornberg-Bauer E."/>
            <person name="Green P.J."/>
            <person name="Pearson G.A."/>
            <person name="Procaccini G."/>
            <person name="Duarte C.M."/>
            <person name="Schmutz J."/>
            <person name="Reusch T.B.H."/>
            <person name="Van de Peer Y."/>
        </authorList>
    </citation>
    <scope>NUCLEOTIDE SEQUENCE [LARGE SCALE GENOMIC DNA]</scope>
    <source>
        <strain evidence="9">cv. Finnish</strain>
    </source>
</reference>
<evidence type="ECO:0000256" key="2">
    <source>
        <dbReference type="ARBA" id="ARBA00004286"/>
    </source>
</evidence>
<evidence type="ECO:0000313" key="8">
    <source>
        <dbReference type="EMBL" id="KMZ74894.1"/>
    </source>
</evidence>
<dbReference type="GO" id="GO:0031492">
    <property type="term" value="F:nucleosomal DNA binding"/>
    <property type="evidence" value="ECO:0000318"/>
    <property type="project" value="GO_Central"/>
</dbReference>
<organism evidence="8 9">
    <name type="scientific">Zostera marina</name>
    <name type="common">Eelgrass</name>
    <dbReference type="NCBI Taxonomy" id="29655"/>
    <lineage>
        <taxon>Eukaryota</taxon>
        <taxon>Viridiplantae</taxon>
        <taxon>Streptophyta</taxon>
        <taxon>Embryophyta</taxon>
        <taxon>Tracheophyta</taxon>
        <taxon>Spermatophyta</taxon>
        <taxon>Magnoliopsida</taxon>
        <taxon>Liliopsida</taxon>
        <taxon>Zosteraceae</taxon>
        <taxon>Zostera</taxon>
    </lineage>
</organism>
<dbReference type="InterPro" id="IPR036390">
    <property type="entry name" value="WH_DNA-bd_sf"/>
</dbReference>
<evidence type="ECO:0000259" key="7">
    <source>
        <dbReference type="PROSITE" id="PS51504"/>
    </source>
</evidence>
<dbReference type="SMART" id="SM00384">
    <property type="entry name" value="AT_hook"/>
    <property type="match status" value="4"/>
</dbReference>
<dbReference type="GO" id="GO:0006355">
    <property type="term" value="P:regulation of DNA-templated transcription"/>
    <property type="evidence" value="ECO:0007669"/>
    <property type="project" value="InterPro"/>
</dbReference>
<dbReference type="AlphaFoldDB" id="A0A0K9Q176"/>
<dbReference type="GO" id="GO:0005730">
    <property type="term" value="C:nucleolus"/>
    <property type="evidence" value="ECO:0000318"/>
    <property type="project" value="GO_Central"/>
</dbReference>
<dbReference type="GO" id="GO:0005634">
    <property type="term" value="C:nucleus"/>
    <property type="evidence" value="ECO:0000318"/>
    <property type="project" value="GO_Central"/>
</dbReference>
<evidence type="ECO:0000256" key="1">
    <source>
        <dbReference type="ARBA" id="ARBA00004123"/>
    </source>
</evidence>
<dbReference type="GO" id="GO:0045910">
    <property type="term" value="P:negative regulation of DNA recombination"/>
    <property type="evidence" value="ECO:0000318"/>
    <property type="project" value="GO_Central"/>
</dbReference>
<dbReference type="SMART" id="SM00526">
    <property type="entry name" value="H15"/>
    <property type="match status" value="1"/>
</dbReference>
<keyword evidence="4" id="KW-0238">DNA-binding</keyword>